<evidence type="ECO:0000313" key="5">
    <source>
        <dbReference type="EMBL" id="TPX13559.1"/>
    </source>
</evidence>
<dbReference type="AlphaFoldDB" id="A0A507B830"/>
<evidence type="ECO:0000313" key="6">
    <source>
        <dbReference type="Proteomes" id="UP000319257"/>
    </source>
</evidence>
<dbReference type="RefSeq" id="XP_030995270.1">
    <property type="nucleotide sequence ID" value="XM_031140618.1"/>
</dbReference>
<reference evidence="5 6" key="1">
    <citation type="submission" date="2019-06" db="EMBL/GenBank/DDBJ databases">
        <title>Draft genome sequence of the filamentous fungus Phialemoniopsis curvata isolated from diesel fuel.</title>
        <authorList>
            <person name="Varaljay V.A."/>
            <person name="Lyon W.J."/>
            <person name="Crouch A.L."/>
            <person name="Drake C.E."/>
            <person name="Hollomon J.M."/>
            <person name="Nadeau L.J."/>
            <person name="Nunn H.S."/>
            <person name="Stevenson B.S."/>
            <person name="Bojanowski C.L."/>
            <person name="Crookes-Goodson W.J."/>
        </authorList>
    </citation>
    <scope>NUCLEOTIDE SEQUENCE [LARGE SCALE GENOMIC DNA]</scope>
    <source>
        <strain evidence="5 6">D216</strain>
    </source>
</reference>
<dbReference type="STRING" id="1093900.A0A507B830"/>
<feature type="repeat" description="ANK" evidence="3">
    <location>
        <begin position="352"/>
        <end position="384"/>
    </location>
</feature>
<dbReference type="PROSITE" id="PS50297">
    <property type="entry name" value="ANK_REP_REGION"/>
    <property type="match status" value="2"/>
</dbReference>
<keyword evidence="1" id="KW-0677">Repeat</keyword>
<gene>
    <name evidence="5" type="ORF">E0L32_006030</name>
</gene>
<feature type="repeat" description="ANK" evidence="3">
    <location>
        <begin position="318"/>
        <end position="350"/>
    </location>
</feature>
<dbReference type="PANTHER" id="PTHR24198:SF165">
    <property type="entry name" value="ANKYRIN REPEAT-CONTAINING PROTEIN-RELATED"/>
    <property type="match status" value="1"/>
</dbReference>
<keyword evidence="2 3" id="KW-0040">ANK repeat</keyword>
<sequence>MDTMLLALTERKVEFHSKPHEIGWYGTSREQKEGKVLTNEGLTPIGTSTPSNPRGLMSPGRAAPESDASAFVEISATARSKCERFCRCQCHRITDKTWPKWLQPVVGSLFIQYNSFPVLDSRPCNSPLCNSNSAAAIRVQYLFPRWALSRAMHISMAWCSLTGTGASLHLKVPRVNTPPNMAFLLEYDRGDIIRGLISNGKLLPSDVDDFGNPWLLRCVGTFATQSASILLESGFDITMSNMRGESAFSNMLPTLTRHQKGDGSYMPESWADAVQKVMDDHEPGYTLIHKSLIGLAPISLERAISEEPHAIDTPDFISGSSPLFLAIQIQDTEAVRQLLNRGSNVNLPNRRQALTPLMLACIFGNEEIIQELISKGADIHAGDSGNWTALHHAAWSSSNSIRQLLDSGANPNASSDLQETPLHVIARTISGRGWTEDNIRALHQASADLNAIDKWGDTPLMNAIRLDNVDVARALASFGSRFDKADSFGLSVLHLLIDSHAGKCIRELAASHWDGIDPDIGDGDGDSPLDILKFECEYDYQGSPYIPIQIHEVIGAAELIVEIRERNWERQLFLDAQERFTADGSHQRIKLWIRDFQEWLKADRWMPSENWDSERMPWHTDQIVPEGEFGDVDLETWSVRKAWWEEQSDFWESDEEDGAWSEEDQESDEGEDPVEDEDGRTSDAENGSDQDERGDGGESDDDEAFFDALEA</sequence>
<keyword evidence="6" id="KW-1185">Reference proteome</keyword>
<dbReference type="GeneID" id="41973477"/>
<dbReference type="PROSITE" id="PS50088">
    <property type="entry name" value="ANK_REPEAT"/>
    <property type="match status" value="3"/>
</dbReference>
<feature type="compositionally biased region" description="Acidic residues" evidence="4">
    <location>
        <begin position="697"/>
        <end position="711"/>
    </location>
</feature>
<evidence type="ECO:0000256" key="1">
    <source>
        <dbReference type="ARBA" id="ARBA00022737"/>
    </source>
</evidence>
<comment type="caution">
    <text evidence="5">The sequence shown here is derived from an EMBL/GenBank/DDBJ whole genome shotgun (WGS) entry which is preliminary data.</text>
</comment>
<organism evidence="5 6">
    <name type="scientific">Thyridium curvatum</name>
    <dbReference type="NCBI Taxonomy" id="1093900"/>
    <lineage>
        <taxon>Eukaryota</taxon>
        <taxon>Fungi</taxon>
        <taxon>Dikarya</taxon>
        <taxon>Ascomycota</taxon>
        <taxon>Pezizomycotina</taxon>
        <taxon>Sordariomycetes</taxon>
        <taxon>Sordariomycetidae</taxon>
        <taxon>Thyridiales</taxon>
        <taxon>Thyridiaceae</taxon>
        <taxon>Thyridium</taxon>
    </lineage>
</organism>
<protein>
    <submittedName>
        <fullName evidence="5">Uncharacterized protein</fullName>
    </submittedName>
</protein>
<dbReference type="InterPro" id="IPR002110">
    <property type="entry name" value="Ankyrin_rpt"/>
</dbReference>
<evidence type="ECO:0000256" key="3">
    <source>
        <dbReference type="PROSITE-ProRule" id="PRU00023"/>
    </source>
</evidence>
<feature type="compositionally biased region" description="Acidic residues" evidence="4">
    <location>
        <begin position="650"/>
        <end position="678"/>
    </location>
</feature>
<dbReference type="EMBL" id="SKBQ01000033">
    <property type="protein sequence ID" value="TPX13559.1"/>
    <property type="molecule type" value="Genomic_DNA"/>
</dbReference>
<dbReference type="InParanoid" id="A0A507B830"/>
<evidence type="ECO:0000256" key="2">
    <source>
        <dbReference type="ARBA" id="ARBA00023043"/>
    </source>
</evidence>
<dbReference type="Gene3D" id="1.25.40.20">
    <property type="entry name" value="Ankyrin repeat-containing domain"/>
    <property type="match status" value="1"/>
</dbReference>
<dbReference type="InterPro" id="IPR036770">
    <property type="entry name" value="Ankyrin_rpt-contain_sf"/>
</dbReference>
<dbReference type="Pfam" id="PF12796">
    <property type="entry name" value="Ank_2"/>
    <property type="match status" value="2"/>
</dbReference>
<feature type="region of interest" description="Disordered" evidence="4">
    <location>
        <begin position="650"/>
        <end position="711"/>
    </location>
</feature>
<dbReference type="Proteomes" id="UP000319257">
    <property type="component" value="Unassembled WGS sequence"/>
</dbReference>
<proteinExistence type="predicted"/>
<accession>A0A507B830</accession>
<feature type="repeat" description="ANK" evidence="3">
    <location>
        <begin position="455"/>
        <end position="487"/>
    </location>
</feature>
<name>A0A507B830_9PEZI</name>
<dbReference type="SMART" id="SM00248">
    <property type="entry name" value="ANK"/>
    <property type="match status" value="5"/>
</dbReference>
<feature type="region of interest" description="Disordered" evidence="4">
    <location>
        <begin position="40"/>
        <end position="63"/>
    </location>
</feature>
<dbReference type="SUPFAM" id="SSF48403">
    <property type="entry name" value="Ankyrin repeat"/>
    <property type="match status" value="1"/>
</dbReference>
<evidence type="ECO:0000256" key="4">
    <source>
        <dbReference type="SAM" id="MobiDB-lite"/>
    </source>
</evidence>
<dbReference type="OrthoDB" id="341259at2759"/>
<dbReference type="PANTHER" id="PTHR24198">
    <property type="entry name" value="ANKYRIN REPEAT AND PROTEIN KINASE DOMAIN-CONTAINING PROTEIN"/>
    <property type="match status" value="1"/>
</dbReference>